<organism evidence="1">
    <name type="scientific">Pseudomonas phage RVTF4</name>
    <dbReference type="NCBI Taxonomy" id="3236931"/>
    <lineage>
        <taxon>Viruses</taxon>
    </lineage>
</organism>
<proteinExistence type="predicted"/>
<sequence>MTKTTEMMQALETKLANWAHLATVTGTWISGQLPDHAKLTNEFGMSPIFQLFQNDDKLPNMMLDLNKKEADGDTDYAMRMVIKHITTRAMTIIGEWEQNPHQSTSPQVAALGQMLTGVYESLDGFKEFYSHILNNPDRRNVPDQLREALGDVSMSAFANRMAERTRLLNLDFERFQDSLYALELEESTGEKGKWREIADQAKRDNYRVSIAAVTELRRVHGVGLREAKNVVEAYMDGMFQ</sequence>
<evidence type="ECO:0000313" key="1">
    <source>
        <dbReference type="EMBL" id="XDJ14793.1"/>
    </source>
</evidence>
<protein>
    <submittedName>
        <fullName evidence="1">Uncharacterized protein</fullName>
    </submittedName>
</protein>
<accession>A0AB39CD48</accession>
<reference evidence="1" key="1">
    <citation type="submission" date="2024-07" db="EMBL/GenBank/DDBJ databases">
        <authorList>
            <person name="Bringhurst R.M."/>
            <person name="Homer T.E."/>
        </authorList>
    </citation>
    <scope>NUCLEOTIDE SEQUENCE</scope>
</reference>
<dbReference type="EMBL" id="PQ015378">
    <property type="protein sequence ID" value="XDJ14793.1"/>
    <property type="molecule type" value="Genomic_DNA"/>
</dbReference>
<name>A0AB39CD48_9VIRU</name>